<protein>
    <submittedName>
        <fullName evidence="1">Uncharacterized protein</fullName>
    </submittedName>
</protein>
<evidence type="ECO:0000313" key="2">
    <source>
        <dbReference type="Proteomes" id="UP001524586"/>
    </source>
</evidence>
<dbReference type="Proteomes" id="UP001524586">
    <property type="component" value="Unassembled WGS sequence"/>
</dbReference>
<keyword evidence="2" id="KW-1185">Reference proteome</keyword>
<dbReference type="EMBL" id="JANIBK010000244">
    <property type="protein sequence ID" value="MCQ8130860.1"/>
    <property type="molecule type" value="Genomic_DNA"/>
</dbReference>
<accession>A0ABT1UAH6</accession>
<comment type="caution">
    <text evidence="1">The sequence shown here is derived from an EMBL/GenBank/DDBJ whole genome shotgun (WGS) entry which is preliminary data.</text>
</comment>
<sequence length="98" mass="10691">MIIANFREMGGKGIRFHFAFSVTARLDYGKSSLANTLTGWFAADMDAVERILIAFRAGMQFEPFSGGRWSVSRQVPTQSMGTISGSVLGSLSLPFHQA</sequence>
<reference evidence="1 2" key="1">
    <citation type="submission" date="2022-07" db="EMBL/GenBank/DDBJ databases">
        <title>Methylomonas rivi sp. nov., Methylomonas rosea sp. nov., Methylomonas aureus sp. nov. and Methylomonas subterranea sp. nov., four novel methanotrophs isolated from a freshwater creek and the deep terrestrial subsurface.</title>
        <authorList>
            <person name="Abin C."/>
            <person name="Sankaranarayanan K."/>
            <person name="Garner C."/>
            <person name="Sindelar R."/>
            <person name="Kotary K."/>
            <person name="Garner R."/>
            <person name="Barclay S."/>
            <person name="Lawson P."/>
            <person name="Krumholz L."/>
        </authorList>
    </citation>
    <scope>NUCLEOTIDE SEQUENCE [LARGE SCALE GENOMIC DNA]</scope>
    <source>
        <strain evidence="1 2">WSC-6</strain>
    </source>
</reference>
<gene>
    <name evidence="1" type="ORF">NP596_20565</name>
</gene>
<dbReference type="RefSeq" id="WP_256617258.1">
    <property type="nucleotide sequence ID" value="NZ_JANIBK010000244.1"/>
</dbReference>
<name>A0ABT1UAH6_9GAMM</name>
<evidence type="ECO:0000313" key="1">
    <source>
        <dbReference type="EMBL" id="MCQ8130860.1"/>
    </source>
</evidence>
<organism evidence="1 2">
    <name type="scientific">Methylomonas rivi</name>
    <dbReference type="NCBI Taxonomy" id="2952226"/>
    <lineage>
        <taxon>Bacteria</taxon>
        <taxon>Pseudomonadati</taxon>
        <taxon>Pseudomonadota</taxon>
        <taxon>Gammaproteobacteria</taxon>
        <taxon>Methylococcales</taxon>
        <taxon>Methylococcaceae</taxon>
        <taxon>Methylomonas</taxon>
    </lineage>
</organism>
<proteinExistence type="predicted"/>